<dbReference type="InterPro" id="IPR021273">
    <property type="entry name" value="DUF2852"/>
</dbReference>
<dbReference type="Pfam" id="PF11014">
    <property type="entry name" value="DUF2852"/>
    <property type="match status" value="1"/>
</dbReference>
<evidence type="ECO:0000256" key="1">
    <source>
        <dbReference type="SAM" id="Phobius"/>
    </source>
</evidence>
<evidence type="ECO:0000313" key="3">
    <source>
        <dbReference type="Proteomes" id="UP001251085"/>
    </source>
</evidence>
<keyword evidence="1" id="KW-1133">Transmembrane helix</keyword>
<comment type="caution">
    <text evidence="2">The sequence shown here is derived from an EMBL/GenBank/DDBJ whole genome shotgun (WGS) entry which is preliminary data.</text>
</comment>
<name>A0ABU3EBL0_9RHOB</name>
<keyword evidence="1" id="KW-0472">Membrane</keyword>
<protein>
    <submittedName>
        <fullName evidence="2">DUF2852 domain-containing protein</fullName>
    </submittedName>
</protein>
<keyword evidence="1" id="KW-0812">Transmembrane</keyword>
<gene>
    <name evidence="2" type="ORF">RM190_06605</name>
</gene>
<evidence type="ECO:0000313" key="2">
    <source>
        <dbReference type="EMBL" id="MDT1061525.1"/>
    </source>
</evidence>
<dbReference type="RefSeq" id="WP_311758622.1">
    <property type="nucleotide sequence ID" value="NZ_JAVRQI010000004.1"/>
</dbReference>
<sequence>MNSYIAPRPSVLDRIGSALAGIRDWLDERGKGAWILAMILGFVFFWPVGLAILGYMIWSKRMFSCRHRHDHHARHDRFASRGYSAPTGNAAFDAYRDETLKRLEDEHREFLDFLQKLREAKDKAEFDQFMQGRKDEPRELQS</sequence>
<dbReference type="EMBL" id="JAVRQI010000004">
    <property type="protein sequence ID" value="MDT1061525.1"/>
    <property type="molecule type" value="Genomic_DNA"/>
</dbReference>
<reference evidence="3" key="1">
    <citation type="submission" date="2023-07" db="EMBL/GenBank/DDBJ databases">
        <title>Characterization of two Paracoccaceae strains isolated from Phycosphere and proposal of Xinfangfangia lacusdiani sp. nov.</title>
        <authorList>
            <person name="Deng Y."/>
            <person name="Zhang Y.Q."/>
        </authorList>
    </citation>
    <scope>NUCLEOTIDE SEQUENCE [LARGE SCALE GENOMIC DNA]</scope>
    <source>
        <strain evidence="3">CPCC 101403</strain>
    </source>
</reference>
<proteinExistence type="predicted"/>
<organism evidence="2 3">
    <name type="scientific">Paracoccus broussonetiae</name>
    <dbReference type="NCBI Taxonomy" id="3075834"/>
    <lineage>
        <taxon>Bacteria</taxon>
        <taxon>Pseudomonadati</taxon>
        <taxon>Pseudomonadota</taxon>
        <taxon>Alphaproteobacteria</taxon>
        <taxon>Rhodobacterales</taxon>
        <taxon>Paracoccaceae</taxon>
        <taxon>Paracoccus</taxon>
    </lineage>
</organism>
<keyword evidence="3" id="KW-1185">Reference proteome</keyword>
<accession>A0ABU3EBL0</accession>
<feature type="transmembrane region" description="Helical" evidence="1">
    <location>
        <begin position="33"/>
        <end position="58"/>
    </location>
</feature>
<dbReference type="Proteomes" id="UP001251085">
    <property type="component" value="Unassembled WGS sequence"/>
</dbReference>